<dbReference type="PROSITE" id="PS50928">
    <property type="entry name" value="ABC_TM1"/>
    <property type="match status" value="1"/>
</dbReference>
<dbReference type="Gene3D" id="1.10.3720.10">
    <property type="entry name" value="MetI-like"/>
    <property type="match status" value="1"/>
</dbReference>
<evidence type="ECO:0000256" key="7">
    <source>
        <dbReference type="RuleBase" id="RU363032"/>
    </source>
</evidence>
<evidence type="ECO:0000256" key="3">
    <source>
        <dbReference type="ARBA" id="ARBA00022475"/>
    </source>
</evidence>
<comment type="similarity">
    <text evidence="7">Belongs to the binding-protein-dependent transport system permease family.</text>
</comment>
<keyword evidence="2 7" id="KW-0813">Transport</keyword>
<feature type="domain" description="ABC transmembrane type-1" evidence="8">
    <location>
        <begin position="16"/>
        <end position="210"/>
    </location>
</feature>
<feature type="transmembrane region" description="Helical" evidence="7">
    <location>
        <begin position="20"/>
        <end position="43"/>
    </location>
</feature>
<keyword evidence="6 7" id="KW-0472">Membrane</keyword>
<evidence type="ECO:0000256" key="6">
    <source>
        <dbReference type="ARBA" id="ARBA00023136"/>
    </source>
</evidence>
<keyword evidence="3" id="KW-1003">Cell membrane</keyword>
<dbReference type="InterPro" id="IPR051322">
    <property type="entry name" value="AA_ABC_Transporter_Permease"/>
</dbReference>
<dbReference type="Pfam" id="PF00528">
    <property type="entry name" value="BPD_transp_1"/>
    <property type="match status" value="1"/>
</dbReference>
<dbReference type="RefSeq" id="WP_232549138.1">
    <property type="nucleotide sequence ID" value="NZ_CP115965.1"/>
</dbReference>
<feature type="transmembrane region" description="Helical" evidence="7">
    <location>
        <begin position="146"/>
        <end position="170"/>
    </location>
</feature>
<feature type="transmembrane region" description="Helical" evidence="7">
    <location>
        <begin position="55"/>
        <end position="77"/>
    </location>
</feature>
<sequence length="220" mass="23179">MKFDFAANGGIFLEAIGTTLYIVAVALGVGGLVGLGLGVLLFVTRPGGLRPNAILFNLLNLLINFFRPIPFIIFIAAMGPLTLAVVGSSIGTNAFIFPAALMVSFASARLVEQSLVSLDPGVVEAARSMGASTWTIIRTVAIPEALAPLILAYTFLFVAVVDMSALAGIVAGGGLGAFALSYGYQRFDWAVTWLTVAVIVVLVQSVQYLGNWLARKALRR</sequence>
<evidence type="ECO:0000256" key="2">
    <source>
        <dbReference type="ARBA" id="ARBA00022448"/>
    </source>
</evidence>
<evidence type="ECO:0000256" key="4">
    <source>
        <dbReference type="ARBA" id="ARBA00022692"/>
    </source>
</evidence>
<dbReference type="CDD" id="cd06261">
    <property type="entry name" value="TM_PBP2"/>
    <property type="match status" value="1"/>
</dbReference>
<dbReference type="EMBL" id="CP115965">
    <property type="protein sequence ID" value="WZW99064.1"/>
    <property type="molecule type" value="Genomic_DNA"/>
</dbReference>
<dbReference type="InterPro" id="IPR000515">
    <property type="entry name" value="MetI-like"/>
</dbReference>
<feature type="transmembrane region" description="Helical" evidence="7">
    <location>
        <begin position="83"/>
        <end position="105"/>
    </location>
</feature>
<dbReference type="PANTHER" id="PTHR30450">
    <property type="entry name" value="ABC TRANSPORTER PERMEASE"/>
    <property type="match status" value="1"/>
</dbReference>
<evidence type="ECO:0000256" key="1">
    <source>
        <dbReference type="ARBA" id="ARBA00004651"/>
    </source>
</evidence>
<evidence type="ECO:0000313" key="9">
    <source>
        <dbReference type="EMBL" id="WZW99064.1"/>
    </source>
</evidence>
<feature type="transmembrane region" description="Helical" evidence="7">
    <location>
        <begin position="190"/>
        <end position="210"/>
    </location>
</feature>
<organism evidence="9 10">
    <name type="scientific">Propioniciclava soli</name>
    <dbReference type="NCBI Taxonomy" id="2775081"/>
    <lineage>
        <taxon>Bacteria</taxon>
        <taxon>Bacillati</taxon>
        <taxon>Actinomycetota</taxon>
        <taxon>Actinomycetes</taxon>
        <taxon>Propionibacteriales</taxon>
        <taxon>Propionibacteriaceae</taxon>
        <taxon>Propioniciclava</taxon>
    </lineage>
</organism>
<dbReference type="PANTHER" id="PTHR30450:SF14">
    <property type="entry name" value="TRANSPORTER, PERMEASE PROTEIN, PUTATIVE-RELATED"/>
    <property type="match status" value="1"/>
</dbReference>
<dbReference type="InterPro" id="IPR035906">
    <property type="entry name" value="MetI-like_sf"/>
</dbReference>
<dbReference type="Proteomes" id="UP001434337">
    <property type="component" value="Chromosome"/>
</dbReference>
<keyword evidence="5 7" id="KW-1133">Transmembrane helix</keyword>
<comment type="subcellular location">
    <subcellularLocation>
        <location evidence="1 7">Cell membrane</location>
        <topology evidence="1 7">Multi-pass membrane protein</topology>
    </subcellularLocation>
</comment>
<reference evidence="9 10" key="1">
    <citation type="journal article" date="2023" name="Environ Microbiome">
        <title>A coral-associated actinobacterium mitigates coral bleaching under heat stress.</title>
        <authorList>
            <person name="Li J."/>
            <person name="Zou Y."/>
            <person name="Li Q."/>
            <person name="Zhang J."/>
            <person name="Bourne D.G."/>
            <person name="Lyu Y."/>
            <person name="Liu C."/>
            <person name="Zhang S."/>
        </authorList>
    </citation>
    <scope>NUCLEOTIDE SEQUENCE [LARGE SCALE GENOMIC DNA]</scope>
    <source>
        <strain evidence="9 10">SCSIO 13291</strain>
    </source>
</reference>
<keyword evidence="10" id="KW-1185">Reference proteome</keyword>
<dbReference type="SUPFAM" id="SSF161098">
    <property type="entry name" value="MetI-like"/>
    <property type="match status" value="1"/>
</dbReference>
<keyword evidence="4 7" id="KW-0812">Transmembrane</keyword>
<evidence type="ECO:0000313" key="10">
    <source>
        <dbReference type="Proteomes" id="UP001434337"/>
    </source>
</evidence>
<gene>
    <name evidence="9" type="ORF">PCC79_02305</name>
</gene>
<accession>A0ABZ3C8I4</accession>
<name>A0ABZ3C8I4_9ACTN</name>
<evidence type="ECO:0000259" key="8">
    <source>
        <dbReference type="PROSITE" id="PS50928"/>
    </source>
</evidence>
<proteinExistence type="inferred from homology"/>
<protein>
    <submittedName>
        <fullName evidence="9">ABC transporter permease</fullName>
    </submittedName>
</protein>
<evidence type="ECO:0000256" key="5">
    <source>
        <dbReference type="ARBA" id="ARBA00022989"/>
    </source>
</evidence>